<dbReference type="RefSeq" id="WP_035863806.1">
    <property type="nucleotide sequence ID" value="NZ_KK853997.1"/>
</dbReference>
<keyword evidence="1" id="KW-0547">Nucleotide-binding</keyword>
<dbReference type="GO" id="GO:0008716">
    <property type="term" value="F:D-alanine-D-alanine ligase activity"/>
    <property type="evidence" value="ECO:0007669"/>
    <property type="project" value="TreeGrafter"/>
</dbReference>
<dbReference type="GO" id="GO:0046872">
    <property type="term" value="F:metal ion binding"/>
    <property type="evidence" value="ECO:0007669"/>
    <property type="project" value="InterPro"/>
</dbReference>
<dbReference type="InterPro" id="IPR011761">
    <property type="entry name" value="ATP-grasp"/>
</dbReference>
<dbReference type="PANTHER" id="PTHR23132">
    <property type="entry name" value="D-ALANINE--D-ALANINE LIGASE"/>
    <property type="match status" value="1"/>
</dbReference>
<reference evidence="3 4" key="1">
    <citation type="submission" date="2014-05" db="EMBL/GenBank/DDBJ databases">
        <title>Draft Genome Sequence of Kitasatospora cheerisanensis KCTC 2395.</title>
        <authorList>
            <person name="Nam D.H."/>
        </authorList>
    </citation>
    <scope>NUCLEOTIDE SEQUENCE [LARGE SCALE GENOMIC DNA]</scope>
    <source>
        <strain evidence="3 4">KCTC 2395</strain>
    </source>
</reference>
<dbReference type="EMBL" id="JNBY01000090">
    <property type="protein sequence ID" value="KDN84741.1"/>
    <property type="molecule type" value="Genomic_DNA"/>
</dbReference>
<evidence type="ECO:0000256" key="1">
    <source>
        <dbReference type="PROSITE-ProRule" id="PRU00409"/>
    </source>
</evidence>
<protein>
    <recommendedName>
        <fullName evidence="2">ATP-grasp domain-containing protein</fullName>
    </recommendedName>
</protein>
<dbReference type="Proteomes" id="UP000027178">
    <property type="component" value="Unassembled WGS sequence"/>
</dbReference>
<dbReference type="PATRIC" id="fig|1348663.4.peg.3381"/>
<feature type="domain" description="ATP-grasp" evidence="2">
    <location>
        <begin position="119"/>
        <end position="312"/>
    </location>
</feature>
<dbReference type="SUPFAM" id="SSF56059">
    <property type="entry name" value="Glutathione synthetase ATP-binding domain-like"/>
    <property type="match status" value="1"/>
</dbReference>
<dbReference type="PANTHER" id="PTHR23132:SF23">
    <property type="entry name" value="D-ALANINE--D-ALANINE LIGASE B"/>
    <property type="match status" value="1"/>
</dbReference>
<accession>A0A066Z335</accession>
<evidence type="ECO:0000313" key="3">
    <source>
        <dbReference type="EMBL" id="KDN84741.1"/>
    </source>
</evidence>
<evidence type="ECO:0000259" key="2">
    <source>
        <dbReference type="PROSITE" id="PS50975"/>
    </source>
</evidence>
<comment type="caution">
    <text evidence="3">The sequence shown here is derived from an EMBL/GenBank/DDBJ whole genome shotgun (WGS) entry which is preliminary data.</text>
</comment>
<name>A0A066Z335_9ACTN</name>
<organism evidence="3 4">
    <name type="scientific">Kitasatospora cheerisanensis KCTC 2395</name>
    <dbReference type="NCBI Taxonomy" id="1348663"/>
    <lineage>
        <taxon>Bacteria</taxon>
        <taxon>Bacillati</taxon>
        <taxon>Actinomycetota</taxon>
        <taxon>Actinomycetes</taxon>
        <taxon>Kitasatosporales</taxon>
        <taxon>Streptomycetaceae</taxon>
        <taxon>Kitasatospora</taxon>
    </lineage>
</organism>
<sequence length="362" mass="38946">MTAPVRVWLNRTYAENVFFIELLRAAPRPVHVLATHADADSPVLAAADLGLLEPDRLSAESYVEFALEFCARHDVDVFLPRLHQLAISLRRREFEALGTALICPPAPAIALFDSKAEGYRALDTAGLPTPLWRHADTAAQLLLAVEEIEATGAQACLKPASGAGGEGFRILTREPFTLRRLAGYVDARVQLDQVLAALRTSTAPADLLVMPYLNGPEVSVDCLADQDGRLLAAVGRTKQGRRRSFTVDPRYLEPARRLVEQFGVGHLSNVQFRHEPDGRPVVLDINTRPSGGLHQLRLCGLNLPAAALELALGGSPLLPAVDELALGEYTLVSGIQAVLPRQAAAPALERIGGSLLPAAVTL</sequence>
<dbReference type="PROSITE" id="PS50975">
    <property type="entry name" value="ATP_GRASP"/>
    <property type="match status" value="1"/>
</dbReference>
<dbReference type="GO" id="GO:0005524">
    <property type="term" value="F:ATP binding"/>
    <property type="evidence" value="ECO:0007669"/>
    <property type="project" value="UniProtKB-UniRule"/>
</dbReference>
<keyword evidence="4" id="KW-1185">Reference proteome</keyword>
<dbReference type="PIRSF" id="PIRSF029120">
    <property type="entry name" value="UCP029120"/>
    <property type="match status" value="1"/>
</dbReference>
<keyword evidence="1" id="KW-0067">ATP-binding</keyword>
<dbReference type="HOGENOM" id="CLU_052967_3_0_11"/>
<dbReference type="Gene3D" id="3.30.470.20">
    <property type="entry name" value="ATP-grasp fold, B domain"/>
    <property type="match status" value="1"/>
</dbReference>
<gene>
    <name evidence="3" type="ORF">KCH_35140</name>
</gene>
<dbReference type="eggNOG" id="COG0189">
    <property type="taxonomic scope" value="Bacteria"/>
</dbReference>
<dbReference type="Pfam" id="PF15632">
    <property type="entry name" value="ATPgrasp_Ter"/>
    <property type="match status" value="1"/>
</dbReference>
<dbReference type="Gene3D" id="3.40.50.20">
    <property type="match status" value="1"/>
</dbReference>
<evidence type="ECO:0000313" key="4">
    <source>
        <dbReference type="Proteomes" id="UP000027178"/>
    </source>
</evidence>
<dbReference type="InterPro" id="IPR011226">
    <property type="entry name" value="ATP-grasp_fam"/>
</dbReference>
<proteinExistence type="predicted"/>
<dbReference type="AlphaFoldDB" id="A0A066Z335"/>
<dbReference type="OrthoDB" id="9803907at2"/>